<comment type="cofactor">
    <cofactor evidence="1">
        <name>FAD</name>
        <dbReference type="ChEBI" id="CHEBI:57692"/>
    </cofactor>
</comment>
<sequence>MDFTLDDEQTALRDAVRGLLKGFDNEQRRAATSEDPGFSEAQWGRLAEMGLLGLPYSEDDGGMGAGPVELAVVAEELGRVNAPEPYVDTVVLAGGLVAALGTTEQKQDVLGAISAGERVVAAALLEPGTRWDLAGEGVVEKDGRLTGVKEPVVAGGRADLLVVSARTDDGLGLFLVEPGEGVEVATYATFDGGRASRITFDAAPATRLGDGSVDPMAALERVVAAAKIAYCHEALGLMESALKLTTDYLTTRKQFGMTLNRFQALTFRAADMYTSLELTRSVVTWATMVIADHGSSPELVTEAARRAKLQVSKAGRHVGQEAIQLHGGIGMTAEYAVGHMTSRLTAIDHLLGDGREQTTHLAATLTDHEVVEPVR</sequence>
<dbReference type="RefSeq" id="WP_091732526.1">
    <property type="nucleotide sequence ID" value="NZ_LT629757.1"/>
</dbReference>
<feature type="domain" description="Acyl-CoA dehydrogenase/oxidase C-terminal" evidence="6">
    <location>
        <begin position="226"/>
        <end position="346"/>
    </location>
</feature>
<keyword evidence="9" id="KW-1185">Reference proteome</keyword>
<name>A0A1H1XTL8_9ACTN</name>
<evidence type="ECO:0000256" key="1">
    <source>
        <dbReference type="ARBA" id="ARBA00001974"/>
    </source>
</evidence>
<dbReference type="Gene3D" id="2.40.110.10">
    <property type="entry name" value="Butyryl-CoA Dehydrogenase, subunit A, domain 2"/>
    <property type="match status" value="1"/>
</dbReference>
<dbReference type="CDD" id="cd00567">
    <property type="entry name" value="ACAD"/>
    <property type="match status" value="1"/>
</dbReference>
<dbReference type="OrthoDB" id="7328575at2"/>
<dbReference type="Gene3D" id="1.20.140.10">
    <property type="entry name" value="Butyryl-CoA Dehydrogenase, subunit A, domain 3"/>
    <property type="match status" value="1"/>
</dbReference>
<dbReference type="InterPro" id="IPR037069">
    <property type="entry name" value="AcylCoA_DH/ox_N_sf"/>
</dbReference>
<organism evidence="8 9">
    <name type="scientific">Nocardioides scoriae</name>
    <dbReference type="NCBI Taxonomy" id="642780"/>
    <lineage>
        <taxon>Bacteria</taxon>
        <taxon>Bacillati</taxon>
        <taxon>Actinomycetota</taxon>
        <taxon>Actinomycetes</taxon>
        <taxon>Propionibacteriales</taxon>
        <taxon>Nocardioidaceae</taxon>
        <taxon>Nocardioides</taxon>
    </lineage>
</organism>
<dbReference type="InterPro" id="IPR046373">
    <property type="entry name" value="Acyl-CoA_Oxase/DH_mid-dom_sf"/>
</dbReference>
<feature type="domain" description="Acyl-CoA dehydrogenase/oxidase N-terminal" evidence="7">
    <location>
        <begin position="7"/>
        <end position="117"/>
    </location>
</feature>
<dbReference type="InterPro" id="IPR009075">
    <property type="entry name" value="AcylCo_DH/oxidase_C"/>
</dbReference>
<evidence type="ECO:0000313" key="9">
    <source>
        <dbReference type="Proteomes" id="UP000198859"/>
    </source>
</evidence>
<dbReference type="AlphaFoldDB" id="A0A1H1XTL8"/>
<keyword evidence="5" id="KW-0560">Oxidoreductase</keyword>
<dbReference type="InterPro" id="IPR009100">
    <property type="entry name" value="AcylCoA_DH/oxidase_NM_dom_sf"/>
</dbReference>
<accession>A0A1H1XTL8</accession>
<proteinExistence type="inferred from homology"/>
<dbReference type="Gene3D" id="1.10.540.10">
    <property type="entry name" value="Acyl-CoA dehydrogenase/oxidase, N-terminal domain"/>
    <property type="match status" value="1"/>
</dbReference>
<dbReference type="PANTHER" id="PTHR43884">
    <property type="entry name" value="ACYL-COA DEHYDROGENASE"/>
    <property type="match status" value="1"/>
</dbReference>
<gene>
    <name evidence="8" type="ORF">SAMN04488570_3592</name>
</gene>
<dbReference type="EMBL" id="LT629757">
    <property type="protein sequence ID" value="SDT12391.1"/>
    <property type="molecule type" value="Genomic_DNA"/>
</dbReference>
<dbReference type="InterPro" id="IPR036250">
    <property type="entry name" value="AcylCo_DH-like_C"/>
</dbReference>
<evidence type="ECO:0000259" key="6">
    <source>
        <dbReference type="Pfam" id="PF00441"/>
    </source>
</evidence>
<evidence type="ECO:0000259" key="7">
    <source>
        <dbReference type="Pfam" id="PF02771"/>
    </source>
</evidence>
<evidence type="ECO:0000256" key="2">
    <source>
        <dbReference type="ARBA" id="ARBA00009347"/>
    </source>
</evidence>
<dbReference type="SUPFAM" id="SSF56645">
    <property type="entry name" value="Acyl-CoA dehydrogenase NM domain-like"/>
    <property type="match status" value="1"/>
</dbReference>
<comment type="similarity">
    <text evidence="2">Belongs to the acyl-CoA dehydrogenase family.</text>
</comment>
<keyword evidence="3" id="KW-0285">Flavoprotein</keyword>
<dbReference type="Pfam" id="PF02771">
    <property type="entry name" value="Acyl-CoA_dh_N"/>
    <property type="match status" value="1"/>
</dbReference>
<evidence type="ECO:0000256" key="3">
    <source>
        <dbReference type="ARBA" id="ARBA00022630"/>
    </source>
</evidence>
<dbReference type="STRING" id="642780.SAMN04488570_3592"/>
<dbReference type="Pfam" id="PF00441">
    <property type="entry name" value="Acyl-CoA_dh_1"/>
    <property type="match status" value="1"/>
</dbReference>
<dbReference type="InterPro" id="IPR013786">
    <property type="entry name" value="AcylCoA_DH/ox_N"/>
</dbReference>
<reference evidence="9" key="1">
    <citation type="submission" date="2016-10" db="EMBL/GenBank/DDBJ databases">
        <authorList>
            <person name="Varghese N."/>
            <person name="Submissions S."/>
        </authorList>
    </citation>
    <scope>NUCLEOTIDE SEQUENCE [LARGE SCALE GENOMIC DNA]</scope>
    <source>
        <strain evidence="9">DSM 22127</strain>
    </source>
</reference>
<evidence type="ECO:0000256" key="5">
    <source>
        <dbReference type="ARBA" id="ARBA00023002"/>
    </source>
</evidence>
<keyword evidence="4" id="KW-0274">FAD</keyword>
<evidence type="ECO:0000313" key="8">
    <source>
        <dbReference type="EMBL" id="SDT12391.1"/>
    </source>
</evidence>
<dbReference type="SUPFAM" id="SSF47203">
    <property type="entry name" value="Acyl-CoA dehydrogenase C-terminal domain-like"/>
    <property type="match status" value="1"/>
</dbReference>
<evidence type="ECO:0008006" key="10">
    <source>
        <dbReference type="Google" id="ProtNLM"/>
    </source>
</evidence>
<protein>
    <recommendedName>
        <fullName evidence="10">Acyl-CoA dehydrogenase</fullName>
    </recommendedName>
</protein>
<dbReference type="PANTHER" id="PTHR43884:SF20">
    <property type="entry name" value="ACYL-COA DEHYDROGENASE FADE28"/>
    <property type="match status" value="1"/>
</dbReference>
<dbReference type="Proteomes" id="UP000198859">
    <property type="component" value="Chromosome I"/>
</dbReference>
<dbReference type="GO" id="GO:0050660">
    <property type="term" value="F:flavin adenine dinucleotide binding"/>
    <property type="evidence" value="ECO:0007669"/>
    <property type="project" value="InterPro"/>
</dbReference>
<evidence type="ECO:0000256" key="4">
    <source>
        <dbReference type="ARBA" id="ARBA00022827"/>
    </source>
</evidence>
<dbReference type="GO" id="GO:0003995">
    <property type="term" value="F:acyl-CoA dehydrogenase activity"/>
    <property type="evidence" value="ECO:0007669"/>
    <property type="project" value="TreeGrafter"/>
</dbReference>